<feature type="compositionally biased region" description="Basic residues" evidence="1">
    <location>
        <begin position="142"/>
        <end position="152"/>
    </location>
</feature>
<comment type="caution">
    <text evidence="2">The sequence shown here is derived from an EMBL/GenBank/DDBJ whole genome shotgun (WGS) entry which is preliminary data.</text>
</comment>
<organism evidence="2 3">
    <name type="scientific">Solanum commersonii</name>
    <name type="common">Commerson's wild potato</name>
    <name type="synonym">Commerson's nightshade</name>
    <dbReference type="NCBI Taxonomy" id="4109"/>
    <lineage>
        <taxon>Eukaryota</taxon>
        <taxon>Viridiplantae</taxon>
        <taxon>Streptophyta</taxon>
        <taxon>Embryophyta</taxon>
        <taxon>Tracheophyta</taxon>
        <taxon>Spermatophyta</taxon>
        <taxon>Magnoliopsida</taxon>
        <taxon>eudicotyledons</taxon>
        <taxon>Gunneridae</taxon>
        <taxon>Pentapetalae</taxon>
        <taxon>asterids</taxon>
        <taxon>lamiids</taxon>
        <taxon>Solanales</taxon>
        <taxon>Solanaceae</taxon>
        <taxon>Solanoideae</taxon>
        <taxon>Solaneae</taxon>
        <taxon>Solanum</taxon>
    </lineage>
</organism>
<sequence length="152" mass="16851">MGGNRINLLTCRKGCPKVGGELPHARHEEVEFDHSGDCRAPATPIRNQQNPGTQEIIDTGQQHSTFSNKFGERLNQQGKLLPDDYGALNSEDDVDPDNQSMDESEDDAEDTMKKTGPVLGSNLQDKCSDVQRMTEEHGLSPKGKKQTRRIPH</sequence>
<accession>A0A9J5WYL5</accession>
<protein>
    <submittedName>
        <fullName evidence="2">Uncharacterized protein</fullName>
    </submittedName>
</protein>
<feature type="compositionally biased region" description="Acidic residues" evidence="1">
    <location>
        <begin position="90"/>
        <end position="109"/>
    </location>
</feature>
<keyword evidence="3" id="KW-1185">Reference proteome</keyword>
<dbReference type="OrthoDB" id="10512005at2759"/>
<dbReference type="Proteomes" id="UP000824120">
    <property type="component" value="Chromosome 10"/>
</dbReference>
<evidence type="ECO:0000313" key="2">
    <source>
        <dbReference type="EMBL" id="KAG5580341.1"/>
    </source>
</evidence>
<evidence type="ECO:0000256" key="1">
    <source>
        <dbReference type="SAM" id="MobiDB-lite"/>
    </source>
</evidence>
<proteinExistence type="predicted"/>
<feature type="region of interest" description="Disordered" evidence="1">
    <location>
        <begin position="77"/>
        <end position="152"/>
    </location>
</feature>
<feature type="region of interest" description="Disordered" evidence="1">
    <location>
        <begin position="33"/>
        <end position="62"/>
    </location>
</feature>
<gene>
    <name evidence="2" type="ORF">H5410_050968</name>
</gene>
<feature type="compositionally biased region" description="Basic and acidic residues" evidence="1">
    <location>
        <begin position="126"/>
        <end position="139"/>
    </location>
</feature>
<name>A0A9J5WYL5_SOLCO</name>
<dbReference type="AlphaFoldDB" id="A0A9J5WYL5"/>
<reference evidence="2 3" key="1">
    <citation type="submission" date="2020-09" db="EMBL/GenBank/DDBJ databases">
        <title>De no assembly of potato wild relative species, Solanum commersonii.</title>
        <authorList>
            <person name="Cho K."/>
        </authorList>
    </citation>
    <scope>NUCLEOTIDE SEQUENCE [LARGE SCALE GENOMIC DNA]</scope>
    <source>
        <strain evidence="2">LZ3.2</strain>
        <tissue evidence="2">Leaf</tissue>
    </source>
</reference>
<dbReference type="EMBL" id="JACXVP010000010">
    <property type="protein sequence ID" value="KAG5580341.1"/>
    <property type="molecule type" value="Genomic_DNA"/>
</dbReference>
<evidence type="ECO:0000313" key="3">
    <source>
        <dbReference type="Proteomes" id="UP000824120"/>
    </source>
</evidence>